<dbReference type="InterPro" id="IPR050300">
    <property type="entry name" value="GDXG_lipolytic_enzyme"/>
</dbReference>
<dbReference type="InterPro" id="IPR013094">
    <property type="entry name" value="AB_hydrolase_3"/>
</dbReference>
<evidence type="ECO:0000256" key="2">
    <source>
        <dbReference type="ARBA" id="ARBA00022801"/>
    </source>
</evidence>
<sequence length="303" mass="32109">MPGLPPDVVRASLRPLARWLLSPRISWETSRKRLELATLVPPPPRGTRIVPGSWGGVPGFDARPAGADDRRVLLYLHGGGYCTGTAKAYRGYAARIAAAAGARTVVLEYRMADEHRFPAAVDDALAAYRALLDEGVDPTKLVVAGDSAGGGLSLALAQRIRTDGLPQPAALGLICPWLDLTPEATGGRPDAPREPLLSRSRIGRFAASYLGDADPRDPLASPMFADLDGLPPFVVQVAGDDFLAPDGRAIAQRGRDAGLAVDEREFAGLWHDFHLISPLLAGEGAQALPAMGAALRRHMDAAR</sequence>
<name>A0A2T4UDG0_9ACTN</name>
<dbReference type="SUPFAM" id="SSF53474">
    <property type="entry name" value="alpha/beta-Hydrolases"/>
    <property type="match status" value="1"/>
</dbReference>
<comment type="caution">
    <text evidence="4">The sequence shown here is derived from an EMBL/GenBank/DDBJ whole genome shotgun (WGS) entry which is preliminary data.</text>
</comment>
<dbReference type="EMBL" id="PYYB01000003">
    <property type="protein sequence ID" value="PTL55539.1"/>
    <property type="molecule type" value="Genomic_DNA"/>
</dbReference>
<gene>
    <name evidence="4" type="ORF">C7Y72_17995</name>
</gene>
<dbReference type="AlphaFoldDB" id="A0A2T4UDG0"/>
<keyword evidence="5" id="KW-1185">Reference proteome</keyword>
<dbReference type="InterPro" id="IPR029058">
    <property type="entry name" value="AB_hydrolase_fold"/>
</dbReference>
<dbReference type="GO" id="GO:0004806">
    <property type="term" value="F:triacylglycerol lipase activity"/>
    <property type="evidence" value="ECO:0007669"/>
    <property type="project" value="TreeGrafter"/>
</dbReference>
<dbReference type="Proteomes" id="UP000240739">
    <property type="component" value="Unassembled WGS sequence"/>
</dbReference>
<reference evidence="4 5" key="1">
    <citation type="submission" date="2018-03" db="EMBL/GenBank/DDBJ databases">
        <title>Aquarubrobacter algicola gen. nov., sp. nov., a novel actinobacterium isolated from shallow eutrophic lake during the end of cyanobacterial harmful algal blooms.</title>
        <authorList>
            <person name="Chun S.J."/>
        </authorList>
    </citation>
    <scope>NUCLEOTIDE SEQUENCE [LARGE SCALE GENOMIC DNA]</scope>
    <source>
        <strain evidence="4 5">Seoho-28</strain>
    </source>
</reference>
<dbReference type="Gene3D" id="3.40.50.1820">
    <property type="entry name" value="alpha/beta hydrolase"/>
    <property type="match status" value="1"/>
</dbReference>
<dbReference type="OrthoDB" id="9803828at2"/>
<protein>
    <submittedName>
        <fullName evidence="4">Acetylhydrolase</fullName>
    </submittedName>
</protein>
<dbReference type="PANTHER" id="PTHR48081:SF30">
    <property type="entry name" value="ACETYL-HYDROLASE LIPR-RELATED"/>
    <property type="match status" value="1"/>
</dbReference>
<proteinExistence type="inferred from homology"/>
<dbReference type="RefSeq" id="WP_107570582.1">
    <property type="nucleotide sequence ID" value="NZ_PYYB01000003.1"/>
</dbReference>
<feature type="domain" description="Alpha/beta hydrolase fold-3" evidence="3">
    <location>
        <begin position="73"/>
        <end position="274"/>
    </location>
</feature>
<dbReference type="Pfam" id="PF07859">
    <property type="entry name" value="Abhydrolase_3"/>
    <property type="match status" value="1"/>
</dbReference>
<evidence type="ECO:0000313" key="5">
    <source>
        <dbReference type="Proteomes" id="UP000240739"/>
    </source>
</evidence>
<comment type="similarity">
    <text evidence="1">Belongs to the 'GDXG' lipolytic enzyme family.</text>
</comment>
<evidence type="ECO:0000259" key="3">
    <source>
        <dbReference type="Pfam" id="PF07859"/>
    </source>
</evidence>
<organism evidence="4 5">
    <name type="scientific">Paraconexibacter algicola</name>
    <dbReference type="NCBI Taxonomy" id="2133960"/>
    <lineage>
        <taxon>Bacteria</taxon>
        <taxon>Bacillati</taxon>
        <taxon>Actinomycetota</taxon>
        <taxon>Thermoleophilia</taxon>
        <taxon>Solirubrobacterales</taxon>
        <taxon>Paraconexibacteraceae</taxon>
        <taxon>Paraconexibacter</taxon>
    </lineage>
</organism>
<accession>A0A2T4UDG0</accession>
<dbReference type="PANTHER" id="PTHR48081">
    <property type="entry name" value="AB HYDROLASE SUPERFAMILY PROTEIN C4A8.06C"/>
    <property type="match status" value="1"/>
</dbReference>
<evidence type="ECO:0000256" key="1">
    <source>
        <dbReference type="ARBA" id="ARBA00010515"/>
    </source>
</evidence>
<evidence type="ECO:0000313" key="4">
    <source>
        <dbReference type="EMBL" id="PTL55539.1"/>
    </source>
</evidence>
<keyword evidence="2 4" id="KW-0378">Hydrolase</keyword>